<feature type="region of interest" description="Disordered" evidence="1">
    <location>
        <begin position="424"/>
        <end position="462"/>
    </location>
</feature>
<comment type="caution">
    <text evidence="4">The sequence shown here is derived from an EMBL/GenBank/DDBJ whole genome shotgun (WGS) entry which is preliminary data.</text>
</comment>
<dbReference type="InterPro" id="IPR054464">
    <property type="entry name" value="ULD_fung"/>
</dbReference>
<feature type="domain" description="Ubiquitin-like" evidence="3">
    <location>
        <begin position="259"/>
        <end position="339"/>
    </location>
</feature>
<evidence type="ECO:0008006" key="6">
    <source>
        <dbReference type="Google" id="ProtNLM"/>
    </source>
</evidence>
<feature type="compositionally biased region" description="Polar residues" evidence="1">
    <location>
        <begin position="227"/>
        <end position="243"/>
    </location>
</feature>
<evidence type="ECO:0000259" key="2">
    <source>
        <dbReference type="Pfam" id="PF17111"/>
    </source>
</evidence>
<protein>
    <recommendedName>
        <fullName evidence="6">Fungal N-terminal domain-containing protein</fullName>
    </recommendedName>
</protein>
<feature type="domain" description="Azaphilone pigments biosynthesis cluster protein L N-terminal" evidence="2">
    <location>
        <begin position="1"/>
        <end position="184"/>
    </location>
</feature>
<dbReference type="Proteomes" id="UP001285441">
    <property type="component" value="Unassembled WGS sequence"/>
</dbReference>
<reference evidence="4" key="2">
    <citation type="submission" date="2023-06" db="EMBL/GenBank/DDBJ databases">
        <authorList>
            <consortium name="Lawrence Berkeley National Laboratory"/>
            <person name="Haridas S."/>
            <person name="Hensen N."/>
            <person name="Bonometti L."/>
            <person name="Westerberg I."/>
            <person name="Brannstrom I.O."/>
            <person name="Guillou S."/>
            <person name="Cros-Aarteil S."/>
            <person name="Calhoun S."/>
            <person name="Kuo A."/>
            <person name="Mondo S."/>
            <person name="Pangilinan J."/>
            <person name="Riley R."/>
            <person name="LaButti K."/>
            <person name="Andreopoulos B."/>
            <person name="Lipzen A."/>
            <person name="Chen C."/>
            <person name="Yanf M."/>
            <person name="Daum C."/>
            <person name="Ng V."/>
            <person name="Clum A."/>
            <person name="Steindorff A."/>
            <person name="Ohm R."/>
            <person name="Martin F."/>
            <person name="Silar P."/>
            <person name="Natvig D."/>
            <person name="Lalanne C."/>
            <person name="Gautier V."/>
            <person name="Ament-velasquez S.L."/>
            <person name="Kruys A."/>
            <person name="Hutchinson M.I."/>
            <person name="Powell A.J."/>
            <person name="Barry K."/>
            <person name="Miller A.N."/>
            <person name="Grigoriev I.V."/>
            <person name="Debuchy R."/>
            <person name="Gladieux P."/>
            <person name="Thoren M.H."/>
            <person name="Johannesson H."/>
        </authorList>
    </citation>
    <scope>NUCLEOTIDE SEQUENCE</scope>
    <source>
        <strain evidence="4">CBS 232.78</strain>
    </source>
</reference>
<dbReference type="EMBL" id="JAULSW010000003">
    <property type="protein sequence ID" value="KAK3386452.1"/>
    <property type="molecule type" value="Genomic_DNA"/>
</dbReference>
<name>A0AAE0U0J9_9PEZI</name>
<evidence type="ECO:0000313" key="5">
    <source>
        <dbReference type="Proteomes" id="UP001285441"/>
    </source>
</evidence>
<sequence>MEPISAAASVLGVVSAIASVTSTATRFMRDVRSARKEIVAVKKELSSLSAVLEILADDFNDPANTSFPDAVLTQIVEISTDCRRVVTEIGDCFRSQQGSRLNWASSGKGTIEKLRADLETHKSTLSVTLDLVSVIVLRDIKNDTEQIRQDTSVIRQDTGQIQDDMGRVLEELSRLRVQLSAVENDQRPSGYMLQRFLSDLRTEAETVLGDADHLANQTSGQDEDSNNEGSVSDDNLRPSSPTNPAAFFAPPGRQPDTGVAPVMFTNTQGRRYPIPFAACKTWADMSKLIRESFAHSSEETRGVIDGSYDLIGPNGEIILKTLWESLVKPGWEVSMKMWESGPMVKFKDCTGQKFGFPLQLCRTWQDMEILIKEIFTHNSIMRPIVQQGYYELLESNDRVILPERWETVIWPGIAVWMRTSPSSYNGGNPSMLPPESRDFITLLHGTPPRGSSPLPTLPQQPRSRALRTLQQEVAQNSLPPQPTGSPPPYARNPSPLQSPRFPNDGRQPETPAPAARQDRGEEQRAQRRRDNHREPRARDRDRDQSPQRGEDRRSSKKDAGGSSTKRSAAGRPKGSNKDILFNQLLGGGGALFYRPPPPTK</sequence>
<dbReference type="Pfam" id="PF17111">
    <property type="entry name" value="PigL_N"/>
    <property type="match status" value="1"/>
</dbReference>
<evidence type="ECO:0000256" key="1">
    <source>
        <dbReference type="SAM" id="MobiDB-lite"/>
    </source>
</evidence>
<feature type="region of interest" description="Disordered" evidence="1">
    <location>
        <begin position="476"/>
        <end position="600"/>
    </location>
</feature>
<feature type="compositionally biased region" description="Polar residues" evidence="1">
    <location>
        <begin position="453"/>
        <end position="462"/>
    </location>
</feature>
<dbReference type="AlphaFoldDB" id="A0AAE0U0J9"/>
<evidence type="ECO:0000313" key="4">
    <source>
        <dbReference type="EMBL" id="KAK3386452.1"/>
    </source>
</evidence>
<dbReference type="InterPro" id="IPR031348">
    <property type="entry name" value="PigL_N"/>
</dbReference>
<feature type="domain" description="Ubiquitin-like" evidence="3">
    <location>
        <begin position="342"/>
        <end position="421"/>
    </location>
</feature>
<evidence type="ECO:0000259" key="3">
    <source>
        <dbReference type="Pfam" id="PF22893"/>
    </source>
</evidence>
<reference evidence="4" key="1">
    <citation type="journal article" date="2023" name="Mol. Phylogenet. Evol.">
        <title>Genome-scale phylogeny and comparative genomics of the fungal order Sordariales.</title>
        <authorList>
            <person name="Hensen N."/>
            <person name="Bonometti L."/>
            <person name="Westerberg I."/>
            <person name="Brannstrom I.O."/>
            <person name="Guillou S."/>
            <person name="Cros-Aarteil S."/>
            <person name="Calhoun S."/>
            <person name="Haridas S."/>
            <person name="Kuo A."/>
            <person name="Mondo S."/>
            <person name="Pangilinan J."/>
            <person name="Riley R."/>
            <person name="LaButti K."/>
            <person name="Andreopoulos B."/>
            <person name="Lipzen A."/>
            <person name="Chen C."/>
            <person name="Yan M."/>
            <person name="Daum C."/>
            <person name="Ng V."/>
            <person name="Clum A."/>
            <person name="Steindorff A."/>
            <person name="Ohm R.A."/>
            <person name="Martin F."/>
            <person name="Silar P."/>
            <person name="Natvig D.O."/>
            <person name="Lalanne C."/>
            <person name="Gautier V."/>
            <person name="Ament-Velasquez S.L."/>
            <person name="Kruys A."/>
            <person name="Hutchinson M.I."/>
            <person name="Powell A.J."/>
            <person name="Barry K."/>
            <person name="Miller A.N."/>
            <person name="Grigoriev I.V."/>
            <person name="Debuchy R."/>
            <person name="Gladieux P."/>
            <person name="Hiltunen Thoren M."/>
            <person name="Johannesson H."/>
        </authorList>
    </citation>
    <scope>NUCLEOTIDE SEQUENCE</scope>
    <source>
        <strain evidence="4">CBS 232.78</strain>
    </source>
</reference>
<dbReference type="Pfam" id="PF22893">
    <property type="entry name" value="ULD_2"/>
    <property type="match status" value="2"/>
</dbReference>
<feature type="compositionally biased region" description="Basic and acidic residues" evidence="1">
    <location>
        <begin position="531"/>
        <end position="559"/>
    </location>
</feature>
<organism evidence="4 5">
    <name type="scientific">Podospora didyma</name>
    <dbReference type="NCBI Taxonomy" id="330526"/>
    <lineage>
        <taxon>Eukaryota</taxon>
        <taxon>Fungi</taxon>
        <taxon>Dikarya</taxon>
        <taxon>Ascomycota</taxon>
        <taxon>Pezizomycotina</taxon>
        <taxon>Sordariomycetes</taxon>
        <taxon>Sordariomycetidae</taxon>
        <taxon>Sordariales</taxon>
        <taxon>Podosporaceae</taxon>
        <taxon>Podospora</taxon>
    </lineage>
</organism>
<feature type="compositionally biased region" description="Basic and acidic residues" evidence="1">
    <location>
        <begin position="516"/>
        <end position="525"/>
    </location>
</feature>
<gene>
    <name evidence="4" type="ORF">B0H63DRAFT_467816</name>
</gene>
<accession>A0AAE0U0J9</accession>
<feature type="region of interest" description="Disordered" evidence="1">
    <location>
        <begin position="215"/>
        <end position="258"/>
    </location>
</feature>
<feature type="compositionally biased region" description="Pro residues" evidence="1">
    <location>
        <begin position="479"/>
        <end position="490"/>
    </location>
</feature>
<keyword evidence="5" id="KW-1185">Reference proteome</keyword>
<proteinExistence type="predicted"/>